<feature type="transmembrane region" description="Helical" evidence="1">
    <location>
        <begin position="32"/>
        <end position="52"/>
    </location>
</feature>
<dbReference type="GeneID" id="87483115"/>
<dbReference type="AlphaFoldDB" id="A0A9X8EM07"/>
<dbReference type="Pfam" id="PF11293">
    <property type="entry name" value="DUF3094"/>
    <property type="match status" value="1"/>
</dbReference>
<dbReference type="EMBL" id="RJUR01000012">
    <property type="protein sequence ID" value="ROQ51836.1"/>
    <property type="molecule type" value="Genomic_DNA"/>
</dbReference>
<keyword evidence="1" id="KW-0472">Membrane</keyword>
<evidence type="ECO:0000256" key="1">
    <source>
        <dbReference type="SAM" id="Phobius"/>
    </source>
</evidence>
<accession>A0A9X8EM07</accession>
<dbReference type="InterPro" id="IPR021444">
    <property type="entry name" value="DUF3094"/>
</dbReference>
<name>A0A9X8EM07_PSEPU</name>
<protein>
    <submittedName>
        <fullName evidence="2">DUF3094 family protein</fullName>
    </submittedName>
</protein>
<dbReference type="Proteomes" id="UP000269115">
    <property type="component" value="Unassembled WGS sequence"/>
</dbReference>
<dbReference type="RefSeq" id="WP_043860322.1">
    <property type="nucleotide sequence ID" value="NZ_LKGZ01000012.1"/>
</dbReference>
<evidence type="ECO:0000313" key="2">
    <source>
        <dbReference type="EMBL" id="ROQ51836.1"/>
    </source>
</evidence>
<proteinExistence type="predicted"/>
<gene>
    <name evidence="2" type="ORF">EDF85_2309</name>
</gene>
<evidence type="ECO:0000313" key="3">
    <source>
        <dbReference type="Proteomes" id="UP000269115"/>
    </source>
</evidence>
<keyword evidence="1" id="KW-0812">Transmembrane</keyword>
<dbReference type="OrthoDB" id="7030240at2"/>
<comment type="caution">
    <text evidence="2">The sequence shown here is derived from an EMBL/GenBank/DDBJ whole genome shotgun (WGS) entry which is preliminary data.</text>
</comment>
<sequence length="57" mass="6632">MTSRLNPEDQRRVDEYLRAPQHQVERKPFRPWLLLALVVGVTISLGLLSRLLSHLVL</sequence>
<reference evidence="2 3" key="1">
    <citation type="submission" date="2018-11" db="EMBL/GenBank/DDBJ databases">
        <title>Genomic analyses of the natural microbiome of Caenorhabditis elegans.</title>
        <authorList>
            <person name="Samuel B."/>
        </authorList>
    </citation>
    <scope>NUCLEOTIDE SEQUENCE [LARGE SCALE GENOMIC DNA]</scope>
    <source>
        <strain evidence="2 3">BIGb0473</strain>
    </source>
</reference>
<organism evidence="2 3">
    <name type="scientific">Pseudomonas putida</name>
    <name type="common">Arthrobacter siderocapsulatus</name>
    <dbReference type="NCBI Taxonomy" id="303"/>
    <lineage>
        <taxon>Bacteria</taxon>
        <taxon>Pseudomonadati</taxon>
        <taxon>Pseudomonadota</taxon>
        <taxon>Gammaproteobacteria</taxon>
        <taxon>Pseudomonadales</taxon>
        <taxon>Pseudomonadaceae</taxon>
        <taxon>Pseudomonas</taxon>
    </lineage>
</organism>
<keyword evidence="1" id="KW-1133">Transmembrane helix</keyword>